<reference evidence="1 2" key="1">
    <citation type="journal article" date="2022" name="Int. J. Syst. Evol. Microbiol.">
        <title>Miniphocaeibacter halophilus sp. nov., an ammonium-tolerant acetate-producing bacterium isolated from a biogas system.</title>
        <authorList>
            <person name="Schnurer A."/>
            <person name="Singh A."/>
            <person name="Bi S."/>
            <person name="Qiao W."/>
            <person name="Westerholm M."/>
        </authorList>
    </citation>
    <scope>NUCLEOTIDE SEQUENCE [LARGE SCALE GENOMIC DNA]</scope>
    <source>
        <strain evidence="1 2">AMB_01</strain>
    </source>
</reference>
<protein>
    <submittedName>
        <fullName evidence="1">GtrA family protein</fullName>
    </submittedName>
</protein>
<dbReference type="Proteomes" id="UP000595814">
    <property type="component" value="Chromosome"/>
</dbReference>
<sequence>MIIKNIKKYKSIIIYLITGIFTTVVNLTVYSVLVKYGNFNINIANIIAWISAVVFAFFTNKIFVFNSRNFKIPHLLREFALFLGGRLLTGIIEIVGFPILMFFGIDQIIFGIEGLVAKFLIGAIVVILNYFFSKYFVFKNRKVNK</sequence>
<evidence type="ECO:0000313" key="2">
    <source>
        <dbReference type="Proteomes" id="UP000595814"/>
    </source>
</evidence>
<accession>A0AC61NH35</accession>
<dbReference type="EMBL" id="CP066744">
    <property type="protein sequence ID" value="QQK09053.1"/>
    <property type="molecule type" value="Genomic_DNA"/>
</dbReference>
<gene>
    <name evidence="1" type="ORF">JFY71_00700</name>
</gene>
<proteinExistence type="predicted"/>
<evidence type="ECO:0000313" key="1">
    <source>
        <dbReference type="EMBL" id="QQK09053.1"/>
    </source>
</evidence>
<keyword evidence="2" id="KW-1185">Reference proteome</keyword>
<organism evidence="1 2">
    <name type="scientific">Miniphocaeibacter halophilus</name>
    <dbReference type="NCBI Taxonomy" id="2931922"/>
    <lineage>
        <taxon>Bacteria</taxon>
        <taxon>Bacillati</taxon>
        <taxon>Bacillota</taxon>
        <taxon>Tissierellia</taxon>
        <taxon>Tissierellales</taxon>
        <taxon>Peptoniphilaceae</taxon>
        <taxon>Miniphocaeibacter</taxon>
    </lineage>
</organism>
<name>A0AC61NH35_9FIRM</name>